<keyword evidence="1" id="KW-0812">Transmembrane</keyword>
<dbReference type="Pfam" id="PF14087">
    <property type="entry name" value="DUF4267"/>
    <property type="match status" value="1"/>
</dbReference>
<name>A0A1X7RI00_ZYMT9</name>
<proteinExistence type="predicted"/>
<organism evidence="2 3">
    <name type="scientific">Zymoseptoria tritici (strain ST99CH_3D7)</name>
    <dbReference type="NCBI Taxonomy" id="1276538"/>
    <lineage>
        <taxon>Eukaryota</taxon>
        <taxon>Fungi</taxon>
        <taxon>Dikarya</taxon>
        <taxon>Ascomycota</taxon>
        <taxon>Pezizomycotina</taxon>
        <taxon>Dothideomycetes</taxon>
        <taxon>Dothideomycetidae</taxon>
        <taxon>Mycosphaerellales</taxon>
        <taxon>Mycosphaerellaceae</taxon>
        <taxon>Zymoseptoria</taxon>
    </lineage>
</organism>
<dbReference type="InterPro" id="IPR025363">
    <property type="entry name" value="DUF4267"/>
</dbReference>
<sequence length="129" mass="13747">MPFSHSQTMRTIAYTFAVVLTGFGINAMSNPVSALSFSELEYPSLASERKVVDVLLLVYGARDIFMGFMLFVTAFFGSPKATGWTFIGCGAMAAVDGVVCKYVVGAGEWTHRGYAPMLFVPGLIGAAGL</sequence>
<evidence type="ECO:0008006" key="4">
    <source>
        <dbReference type="Google" id="ProtNLM"/>
    </source>
</evidence>
<feature type="transmembrane region" description="Helical" evidence="1">
    <location>
        <begin position="12"/>
        <end position="34"/>
    </location>
</feature>
<keyword evidence="1" id="KW-1133">Transmembrane helix</keyword>
<protein>
    <recommendedName>
        <fullName evidence="4">Integral membrane protein</fullName>
    </recommendedName>
</protein>
<keyword evidence="3" id="KW-1185">Reference proteome</keyword>
<keyword evidence="1" id="KW-0472">Membrane</keyword>
<accession>A0A1X7RI00</accession>
<gene>
    <name evidence="2" type="ORF">ZT3D7_G1987</name>
</gene>
<evidence type="ECO:0000313" key="2">
    <source>
        <dbReference type="EMBL" id="SMQ46840.1"/>
    </source>
</evidence>
<evidence type="ECO:0000256" key="1">
    <source>
        <dbReference type="SAM" id="Phobius"/>
    </source>
</evidence>
<feature type="transmembrane region" description="Helical" evidence="1">
    <location>
        <begin position="54"/>
        <end position="76"/>
    </location>
</feature>
<dbReference type="EMBL" id="LT853692">
    <property type="protein sequence ID" value="SMQ46840.1"/>
    <property type="molecule type" value="Genomic_DNA"/>
</dbReference>
<evidence type="ECO:0000313" key="3">
    <source>
        <dbReference type="Proteomes" id="UP000215127"/>
    </source>
</evidence>
<dbReference type="AlphaFoldDB" id="A0A1X7RI00"/>
<dbReference type="Proteomes" id="UP000215127">
    <property type="component" value="Chromosome 1"/>
</dbReference>
<reference evidence="2 3" key="1">
    <citation type="submission" date="2016-06" db="EMBL/GenBank/DDBJ databases">
        <authorList>
            <person name="Kjaerup R.B."/>
            <person name="Dalgaard T.S."/>
            <person name="Juul-Madsen H.R."/>
        </authorList>
    </citation>
    <scope>NUCLEOTIDE SEQUENCE [LARGE SCALE GENOMIC DNA]</scope>
</reference>